<evidence type="ECO:0000313" key="2">
    <source>
        <dbReference type="Proteomes" id="UP000030700"/>
    </source>
</evidence>
<name>A0A0S6VQL7_9BACT</name>
<reference evidence="1" key="1">
    <citation type="journal article" date="2015" name="PeerJ">
        <title>First genomic representation of candidate bacterial phylum KSB3 points to enhanced environmental sensing as a trigger of wastewater bulking.</title>
        <authorList>
            <person name="Sekiguchi Y."/>
            <person name="Ohashi A."/>
            <person name="Parks D.H."/>
            <person name="Yamauchi T."/>
            <person name="Tyson G.W."/>
            <person name="Hugenholtz P."/>
        </authorList>
    </citation>
    <scope>NUCLEOTIDE SEQUENCE [LARGE SCALE GENOMIC DNA]</scope>
</reference>
<proteinExistence type="predicted"/>
<accession>A0A0S6VQL7</accession>
<dbReference type="HOGENOM" id="CLU_3114897_0_0_0"/>
<protein>
    <submittedName>
        <fullName evidence="1">Uncharacterized protein</fullName>
    </submittedName>
</protein>
<dbReference type="STRING" id="1499966.U14_00699"/>
<dbReference type="Proteomes" id="UP000030700">
    <property type="component" value="Unassembled WGS sequence"/>
</dbReference>
<keyword evidence="2" id="KW-1185">Reference proteome</keyword>
<dbReference type="EMBL" id="DF820455">
    <property type="protein sequence ID" value="GAK49477.1"/>
    <property type="molecule type" value="Genomic_DNA"/>
</dbReference>
<sequence>MKNAELQKRLRKDRPMISIYQALMLAYIGQGLRQDLARLEDRLWKNSWKA</sequence>
<organism evidence="1">
    <name type="scientific">Candidatus Moduliflexus flocculans</name>
    <dbReference type="NCBI Taxonomy" id="1499966"/>
    <lineage>
        <taxon>Bacteria</taxon>
        <taxon>Candidatus Moduliflexota</taxon>
        <taxon>Candidatus Moduliflexia</taxon>
        <taxon>Candidatus Moduliflexales</taxon>
        <taxon>Candidatus Moduliflexaceae</taxon>
    </lineage>
</organism>
<gene>
    <name evidence="1" type="ORF">U14_00699</name>
</gene>
<dbReference type="AlphaFoldDB" id="A0A0S6VQL7"/>
<evidence type="ECO:0000313" key="1">
    <source>
        <dbReference type="EMBL" id="GAK49477.1"/>
    </source>
</evidence>